<gene>
    <name evidence="1" type="ORF">GCM10023210_03070</name>
</gene>
<dbReference type="InterPro" id="IPR058074">
    <property type="entry name" value="Bacteriocin-like"/>
</dbReference>
<organism evidence="1 2">
    <name type="scientific">Chryseobacterium ginsengisoli</name>
    <dbReference type="NCBI Taxonomy" id="363853"/>
    <lineage>
        <taxon>Bacteria</taxon>
        <taxon>Pseudomonadati</taxon>
        <taxon>Bacteroidota</taxon>
        <taxon>Flavobacteriia</taxon>
        <taxon>Flavobacteriales</taxon>
        <taxon>Weeksellaceae</taxon>
        <taxon>Chryseobacterium group</taxon>
        <taxon>Chryseobacterium</taxon>
    </lineage>
</organism>
<keyword evidence="2" id="KW-1185">Reference proteome</keyword>
<evidence type="ECO:0000313" key="2">
    <source>
        <dbReference type="Proteomes" id="UP001500353"/>
    </source>
</evidence>
<dbReference type="EMBL" id="BAABHX010000001">
    <property type="protein sequence ID" value="GAA5083897.1"/>
    <property type="molecule type" value="Genomic_DNA"/>
</dbReference>
<comment type="caution">
    <text evidence="1">The sequence shown here is derived from an EMBL/GenBank/DDBJ whole genome shotgun (WGS) entry which is preliminary data.</text>
</comment>
<proteinExistence type="predicted"/>
<accession>A0ABP9LR57</accession>
<dbReference type="NCBIfam" id="NF047798">
    <property type="entry name" value="leader_Chryseo"/>
    <property type="match status" value="1"/>
</dbReference>
<dbReference type="Proteomes" id="UP001500353">
    <property type="component" value="Unassembled WGS sequence"/>
</dbReference>
<protein>
    <recommendedName>
        <fullName evidence="3">Bacteriocin</fullName>
    </recommendedName>
</protein>
<sequence>MCINLRFKIKNYNFKQMKNLKKLSRNELKKVAGGKLPQTWIAETCCGMTATTTQDWTPQQANEWRDKVEAIYCKC</sequence>
<reference evidence="2" key="1">
    <citation type="journal article" date="2019" name="Int. J. Syst. Evol. Microbiol.">
        <title>The Global Catalogue of Microorganisms (GCM) 10K type strain sequencing project: providing services to taxonomists for standard genome sequencing and annotation.</title>
        <authorList>
            <consortium name="The Broad Institute Genomics Platform"/>
            <consortium name="The Broad Institute Genome Sequencing Center for Infectious Disease"/>
            <person name="Wu L."/>
            <person name="Ma J."/>
        </authorList>
    </citation>
    <scope>NUCLEOTIDE SEQUENCE [LARGE SCALE GENOMIC DNA]</scope>
    <source>
        <strain evidence="2">JCM 18019</strain>
    </source>
</reference>
<evidence type="ECO:0000313" key="1">
    <source>
        <dbReference type="EMBL" id="GAA5083897.1"/>
    </source>
</evidence>
<name>A0ABP9LR57_9FLAO</name>
<evidence type="ECO:0008006" key="3">
    <source>
        <dbReference type="Google" id="ProtNLM"/>
    </source>
</evidence>